<feature type="domain" description="O-antigen ligase-related" evidence="6">
    <location>
        <begin position="282"/>
        <end position="409"/>
    </location>
</feature>
<feature type="transmembrane region" description="Helical" evidence="5">
    <location>
        <begin position="201"/>
        <end position="217"/>
    </location>
</feature>
<evidence type="ECO:0000313" key="8">
    <source>
        <dbReference type="Proteomes" id="UP000217785"/>
    </source>
</evidence>
<sequence>MGESLEKQQSYHNPDMSFRLGFILLSAIFLVFPYWNGLFFHPSFAYSAIYLFSILIILSIWWSTKKIQVAGWSLVDYFAVGITLAYLLAAISPANYEHATIGIIRSLAYLGSYVLVRILLAGGISRVSFLRVFAASGILVSLYGFATGFGLIERAGAIYDPSGSRRLSSVFEYPNTAASYVVVIYILTIGLLTVSTRRLEKFVYSAGLFMMLAFIFHTQSRGALLVLTGLAGLIVLIAPKGGKFTSVGYTILPALPLLFAADWLGDAIKSQNQIIGWAVLLLASVITGAFSAIFDLIRKRVHVEIYKTVRWIIIGLILLAVMLGVAFVSNSLLTKLYSMFEQSSLVQRFVFYKDAFAAFLENPIFGNGFQTWKETYQSFQSYPYVSRQAHGYWVDIVLDTGIVGAIIWLGFITVCFREMVSSWKNIAIEERRITFFLVLGIVGLIGHSFIDFDMAYGTMNYLLWTLMGLAIGPLAVKSQGTIGQILSRSTKTDKLWIVVPILSLICLVSITGYAISEQILKKISIGGINPEEGLKQAETGIVLAPYRSGLWMAKAKFLNDTLAVNSSDKAKSTKVIEAASKAVSMSPFDTNTSILGASYLAKHGEGLKALELFRQAWKNGKYNSQATDLYIINSKNVGAQLYDKNKNQAKRHFENGWLAYQDAVNKIQKFESLPKVLRIEFSYDLSPASRLAAAESAFYLGKYEQISGILAPIVTSNDKKNEAIIEQSKLLLNAVNQKKGQPINETEVKDLSGKKKELEKYYQSLIKVEPLVK</sequence>
<feature type="transmembrane region" description="Helical" evidence="5">
    <location>
        <begin position="223"/>
        <end position="239"/>
    </location>
</feature>
<keyword evidence="2 5" id="KW-0812">Transmembrane</keyword>
<proteinExistence type="predicted"/>
<feature type="transmembrane region" description="Helical" evidence="5">
    <location>
        <begin position="495"/>
        <end position="515"/>
    </location>
</feature>
<protein>
    <recommendedName>
        <fullName evidence="6">O-antigen ligase-related domain-containing protein</fullName>
    </recommendedName>
</protein>
<dbReference type="InterPro" id="IPR051533">
    <property type="entry name" value="WaaL-like"/>
</dbReference>
<feature type="transmembrane region" description="Helical" evidence="5">
    <location>
        <begin position="44"/>
        <end position="62"/>
    </location>
</feature>
<accession>A0A292YU88</accession>
<feature type="transmembrane region" description="Helical" evidence="5">
    <location>
        <begin position="456"/>
        <end position="475"/>
    </location>
</feature>
<dbReference type="Pfam" id="PF04932">
    <property type="entry name" value="Wzy_C"/>
    <property type="match status" value="1"/>
</dbReference>
<evidence type="ECO:0000256" key="4">
    <source>
        <dbReference type="ARBA" id="ARBA00023136"/>
    </source>
</evidence>
<evidence type="ECO:0000256" key="1">
    <source>
        <dbReference type="ARBA" id="ARBA00004141"/>
    </source>
</evidence>
<feature type="transmembrane region" description="Helical" evidence="5">
    <location>
        <begin position="177"/>
        <end position="194"/>
    </location>
</feature>
<dbReference type="Proteomes" id="UP000217785">
    <property type="component" value="Unassembled WGS sequence"/>
</dbReference>
<keyword evidence="4 5" id="KW-0472">Membrane</keyword>
<evidence type="ECO:0000256" key="5">
    <source>
        <dbReference type="SAM" id="Phobius"/>
    </source>
</evidence>
<feature type="transmembrane region" description="Helical" evidence="5">
    <location>
        <begin position="99"/>
        <end position="120"/>
    </location>
</feature>
<name>A0A292YU88_9BACL</name>
<feature type="transmembrane region" description="Helical" evidence="5">
    <location>
        <begin position="433"/>
        <end position="450"/>
    </location>
</feature>
<dbReference type="AlphaFoldDB" id="A0A292YU88"/>
<comment type="subcellular location">
    <subcellularLocation>
        <location evidence="1">Membrane</location>
        <topology evidence="1">Multi-pass membrane protein</topology>
    </subcellularLocation>
</comment>
<organism evidence="7 8">
    <name type="scientific">Effusibacillus lacus</name>
    <dbReference type="NCBI Taxonomy" id="1348429"/>
    <lineage>
        <taxon>Bacteria</taxon>
        <taxon>Bacillati</taxon>
        <taxon>Bacillota</taxon>
        <taxon>Bacilli</taxon>
        <taxon>Bacillales</taxon>
        <taxon>Alicyclobacillaceae</taxon>
        <taxon>Effusibacillus</taxon>
    </lineage>
</organism>
<keyword evidence="3 5" id="KW-1133">Transmembrane helix</keyword>
<dbReference type="InterPro" id="IPR007016">
    <property type="entry name" value="O-antigen_ligase-rel_domated"/>
</dbReference>
<evidence type="ECO:0000256" key="2">
    <source>
        <dbReference type="ARBA" id="ARBA00022692"/>
    </source>
</evidence>
<reference evidence="8" key="1">
    <citation type="submission" date="2017-07" db="EMBL/GenBank/DDBJ databases">
        <title>Draft genome sequence of Effusibacillus lacus strain skLN1.</title>
        <authorList>
            <person name="Watanabe M."/>
            <person name="Kojima H."/>
            <person name="Fukui M."/>
        </authorList>
    </citation>
    <scope>NUCLEOTIDE SEQUENCE [LARGE SCALE GENOMIC DNA]</scope>
    <source>
        <strain evidence="8">skLN1</strain>
    </source>
</reference>
<feature type="transmembrane region" description="Helical" evidence="5">
    <location>
        <begin position="274"/>
        <end position="297"/>
    </location>
</feature>
<evidence type="ECO:0000313" key="7">
    <source>
        <dbReference type="EMBL" id="GAX92065.1"/>
    </source>
</evidence>
<evidence type="ECO:0000256" key="3">
    <source>
        <dbReference type="ARBA" id="ARBA00022989"/>
    </source>
</evidence>
<evidence type="ECO:0000259" key="6">
    <source>
        <dbReference type="Pfam" id="PF04932"/>
    </source>
</evidence>
<feature type="transmembrane region" description="Helical" evidence="5">
    <location>
        <begin position="392"/>
        <end position="412"/>
    </location>
</feature>
<dbReference type="GO" id="GO:0016020">
    <property type="term" value="C:membrane"/>
    <property type="evidence" value="ECO:0007669"/>
    <property type="project" value="UniProtKB-SubCell"/>
</dbReference>
<keyword evidence="8" id="KW-1185">Reference proteome</keyword>
<dbReference type="RefSeq" id="WP_165912600.1">
    <property type="nucleotide sequence ID" value="NZ_BDUF01000121.1"/>
</dbReference>
<comment type="caution">
    <text evidence="7">The sequence shown here is derived from an EMBL/GenBank/DDBJ whole genome shotgun (WGS) entry which is preliminary data.</text>
</comment>
<dbReference type="PANTHER" id="PTHR37422">
    <property type="entry name" value="TEICHURONIC ACID BIOSYNTHESIS PROTEIN TUAE"/>
    <property type="match status" value="1"/>
</dbReference>
<gene>
    <name evidence="7" type="ORF">EFBL_3756</name>
</gene>
<feature type="transmembrane region" description="Helical" evidence="5">
    <location>
        <begin position="20"/>
        <end position="38"/>
    </location>
</feature>
<feature type="transmembrane region" description="Helical" evidence="5">
    <location>
        <begin position="246"/>
        <end position="268"/>
    </location>
</feature>
<feature type="transmembrane region" description="Helical" evidence="5">
    <location>
        <begin position="132"/>
        <end position="152"/>
    </location>
</feature>
<dbReference type="EMBL" id="BDUF01000121">
    <property type="protein sequence ID" value="GAX92065.1"/>
    <property type="molecule type" value="Genomic_DNA"/>
</dbReference>
<feature type="transmembrane region" description="Helical" evidence="5">
    <location>
        <begin position="309"/>
        <end position="329"/>
    </location>
</feature>
<dbReference type="PANTHER" id="PTHR37422:SF13">
    <property type="entry name" value="LIPOPOLYSACCHARIDE BIOSYNTHESIS PROTEIN PA4999-RELATED"/>
    <property type="match status" value="1"/>
</dbReference>
<feature type="transmembrane region" description="Helical" evidence="5">
    <location>
        <begin position="74"/>
        <end position="93"/>
    </location>
</feature>